<protein>
    <submittedName>
        <fullName evidence="1">17484_t:CDS:1</fullName>
    </submittedName>
</protein>
<evidence type="ECO:0000313" key="1">
    <source>
        <dbReference type="EMBL" id="CAG8826640.1"/>
    </source>
</evidence>
<gene>
    <name evidence="1" type="ORF">RPERSI_LOCUS26780</name>
</gene>
<dbReference type="Proteomes" id="UP000789920">
    <property type="component" value="Unassembled WGS sequence"/>
</dbReference>
<accession>A0ACA9S5P0</accession>
<sequence>HRRYIIQTIPDYSCLTCYPILGNISDRFLSFWDWFTLEFPATCFTYNSIVVFRRILQQVVVSEDYLEALTITFCYSSEVNFYTLITHIRQALILTDRFTLDLLTTLYYHSETTSLYSNLSEESLSDFDYNLDLLFQTPPPSPKLNMATIQN</sequence>
<comment type="caution">
    <text evidence="1">The sequence shown here is derived from an EMBL/GenBank/DDBJ whole genome shotgun (WGS) entry which is preliminary data.</text>
</comment>
<proteinExistence type="predicted"/>
<evidence type="ECO:0000313" key="2">
    <source>
        <dbReference type="Proteomes" id="UP000789920"/>
    </source>
</evidence>
<feature type="non-terminal residue" evidence="1">
    <location>
        <position position="1"/>
    </location>
</feature>
<organism evidence="1 2">
    <name type="scientific">Racocetra persica</name>
    <dbReference type="NCBI Taxonomy" id="160502"/>
    <lineage>
        <taxon>Eukaryota</taxon>
        <taxon>Fungi</taxon>
        <taxon>Fungi incertae sedis</taxon>
        <taxon>Mucoromycota</taxon>
        <taxon>Glomeromycotina</taxon>
        <taxon>Glomeromycetes</taxon>
        <taxon>Diversisporales</taxon>
        <taxon>Gigasporaceae</taxon>
        <taxon>Racocetra</taxon>
    </lineage>
</organism>
<reference evidence="1" key="1">
    <citation type="submission" date="2021-06" db="EMBL/GenBank/DDBJ databases">
        <authorList>
            <person name="Kallberg Y."/>
            <person name="Tangrot J."/>
            <person name="Rosling A."/>
        </authorList>
    </citation>
    <scope>NUCLEOTIDE SEQUENCE</scope>
    <source>
        <strain evidence="1">MA461A</strain>
    </source>
</reference>
<keyword evidence="2" id="KW-1185">Reference proteome</keyword>
<feature type="non-terminal residue" evidence="1">
    <location>
        <position position="151"/>
    </location>
</feature>
<name>A0ACA9S5P0_9GLOM</name>
<dbReference type="EMBL" id="CAJVQC010092512">
    <property type="protein sequence ID" value="CAG8826640.1"/>
    <property type="molecule type" value="Genomic_DNA"/>
</dbReference>